<dbReference type="VEuPathDB" id="FungiDB:PC110_g4144"/>
<accession>A0A8T1DKM4</accession>
<name>A0A8T1DKM4_9STRA</name>
<dbReference type="EMBL" id="RCMK01000234">
    <property type="protein sequence ID" value="KAG2942147.1"/>
    <property type="molecule type" value="Genomic_DNA"/>
</dbReference>
<gene>
    <name evidence="1" type="ORF">PC117_g9912</name>
</gene>
<comment type="caution">
    <text evidence="1">The sequence shown here is derived from an EMBL/GenBank/DDBJ whole genome shotgun (WGS) entry which is preliminary data.</text>
</comment>
<dbReference type="AlphaFoldDB" id="A0A8T1DKM4"/>
<protein>
    <submittedName>
        <fullName evidence="1">Uncharacterized protein</fullName>
    </submittedName>
</protein>
<reference evidence="1" key="1">
    <citation type="submission" date="2018-10" db="EMBL/GenBank/DDBJ databases">
        <title>Effector identification in a new, highly contiguous assembly of the strawberry crown rot pathogen Phytophthora cactorum.</title>
        <authorList>
            <person name="Armitage A.D."/>
            <person name="Nellist C.F."/>
            <person name="Bates H."/>
            <person name="Vickerstaff R.J."/>
            <person name="Harrison R.J."/>
        </authorList>
    </citation>
    <scope>NUCLEOTIDE SEQUENCE</scope>
    <source>
        <strain evidence="1">4040</strain>
    </source>
</reference>
<evidence type="ECO:0000313" key="2">
    <source>
        <dbReference type="Proteomes" id="UP000736787"/>
    </source>
</evidence>
<evidence type="ECO:0000313" key="1">
    <source>
        <dbReference type="EMBL" id="KAG2942147.1"/>
    </source>
</evidence>
<proteinExistence type="predicted"/>
<organism evidence="1 2">
    <name type="scientific">Phytophthora cactorum</name>
    <dbReference type="NCBI Taxonomy" id="29920"/>
    <lineage>
        <taxon>Eukaryota</taxon>
        <taxon>Sar</taxon>
        <taxon>Stramenopiles</taxon>
        <taxon>Oomycota</taxon>
        <taxon>Peronosporomycetes</taxon>
        <taxon>Peronosporales</taxon>
        <taxon>Peronosporaceae</taxon>
        <taxon>Phytophthora</taxon>
    </lineage>
</organism>
<dbReference type="Proteomes" id="UP000736787">
    <property type="component" value="Unassembled WGS sequence"/>
</dbReference>
<sequence length="239" mass="27032">MPVLQRSMVEQFHEEHVEATLTTNVPSRVPLRRTTTHLTLLTELLNANKDVRHGAAMVARLWQNVKILHFDGNHTLRFVFHSRRKAGFFVGAALRLQRVSLSWKTLATYALGRTTPPNSSGSTPCVSLVRPASGLRLSYTHSRGKTECKYSTLSGRGTVGRLWYWTLRFDTEDCSQMLRGVIHVRVGDETTCSIITCTTSDYLAPDATAREGLKSWTDQRNKYFKSRVTHAIILLDLPF</sequence>